<organism evidence="1 2">
    <name type="scientific">Brassica carinata</name>
    <name type="common">Ethiopian mustard</name>
    <name type="synonym">Abyssinian cabbage</name>
    <dbReference type="NCBI Taxonomy" id="52824"/>
    <lineage>
        <taxon>Eukaryota</taxon>
        <taxon>Viridiplantae</taxon>
        <taxon>Streptophyta</taxon>
        <taxon>Embryophyta</taxon>
        <taxon>Tracheophyta</taxon>
        <taxon>Spermatophyta</taxon>
        <taxon>Magnoliopsida</taxon>
        <taxon>eudicotyledons</taxon>
        <taxon>Gunneridae</taxon>
        <taxon>Pentapetalae</taxon>
        <taxon>rosids</taxon>
        <taxon>malvids</taxon>
        <taxon>Brassicales</taxon>
        <taxon>Brassicaceae</taxon>
        <taxon>Brassiceae</taxon>
        <taxon>Brassica</taxon>
    </lineage>
</organism>
<reference evidence="1 2" key="1">
    <citation type="submission" date="2020-02" db="EMBL/GenBank/DDBJ databases">
        <authorList>
            <person name="Ma Q."/>
            <person name="Huang Y."/>
            <person name="Song X."/>
            <person name="Pei D."/>
        </authorList>
    </citation>
    <scope>NUCLEOTIDE SEQUENCE [LARGE SCALE GENOMIC DNA]</scope>
    <source>
        <strain evidence="1">Sxm20200214</strain>
        <tissue evidence="1">Leaf</tissue>
    </source>
</reference>
<proteinExistence type="predicted"/>
<comment type="caution">
    <text evidence="1">The sequence shown here is derived from an EMBL/GenBank/DDBJ whole genome shotgun (WGS) entry which is preliminary data.</text>
</comment>
<name>A0A8X7QVH6_BRACI</name>
<dbReference type="EMBL" id="JAAMPC010000012">
    <property type="protein sequence ID" value="KAG2276862.1"/>
    <property type="molecule type" value="Genomic_DNA"/>
</dbReference>
<dbReference type="OrthoDB" id="10622083at2759"/>
<dbReference type="AlphaFoldDB" id="A0A8X7QVH6"/>
<sequence>MVSLRASSPQSSSARPFSVLLRLKAMFLADRCLCSVKMFFSVWRQSGFFSLECCFFDSRRLQVMWRLSVAVVGRP</sequence>
<evidence type="ECO:0000313" key="1">
    <source>
        <dbReference type="EMBL" id="KAG2276862.1"/>
    </source>
</evidence>
<gene>
    <name evidence="1" type="ORF">Bca52824_059417</name>
</gene>
<protein>
    <submittedName>
        <fullName evidence="1">Uncharacterized protein</fullName>
    </submittedName>
</protein>
<keyword evidence="2" id="KW-1185">Reference proteome</keyword>
<dbReference type="Proteomes" id="UP000886595">
    <property type="component" value="Unassembled WGS sequence"/>
</dbReference>
<evidence type="ECO:0000313" key="2">
    <source>
        <dbReference type="Proteomes" id="UP000886595"/>
    </source>
</evidence>
<accession>A0A8X7QVH6</accession>